<dbReference type="PANTHER" id="PTHR16024:SF28">
    <property type="entry name" value="XK-RELATED PROTEIN"/>
    <property type="match status" value="1"/>
</dbReference>
<evidence type="ECO:0000256" key="4">
    <source>
        <dbReference type="ARBA" id="ARBA00022692"/>
    </source>
</evidence>
<dbReference type="EMBL" id="NCKV01018651">
    <property type="protein sequence ID" value="RWS20278.1"/>
    <property type="molecule type" value="Genomic_DNA"/>
</dbReference>
<gene>
    <name evidence="8" type="ORF">B4U80_07668</name>
</gene>
<evidence type="ECO:0000256" key="3">
    <source>
        <dbReference type="ARBA" id="ARBA00022475"/>
    </source>
</evidence>
<evidence type="ECO:0000256" key="1">
    <source>
        <dbReference type="ARBA" id="ARBA00004651"/>
    </source>
</evidence>
<dbReference type="InterPro" id="IPR050895">
    <property type="entry name" value="XK-related_scramblase"/>
</dbReference>
<protein>
    <recommendedName>
        <fullName evidence="7">XK-related protein</fullName>
    </recommendedName>
</protein>
<feature type="transmembrane region" description="Helical" evidence="7">
    <location>
        <begin position="269"/>
        <end position="287"/>
    </location>
</feature>
<dbReference type="GO" id="GO:0005886">
    <property type="term" value="C:plasma membrane"/>
    <property type="evidence" value="ECO:0007669"/>
    <property type="project" value="UniProtKB-SubCell"/>
</dbReference>
<dbReference type="InterPro" id="IPR018629">
    <property type="entry name" value="XK-rel"/>
</dbReference>
<feature type="non-terminal residue" evidence="8">
    <location>
        <position position="351"/>
    </location>
</feature>
<comment type="subcellular location">
    <subcellularLocation>
        <location evidence="1">Cell membrane</location>
        <topology evidence="1">Multi-pass membrane protein</topology>
    </subcellularLocation>
    <subcellularLocation>
        <location evidence="7">Membrane</location>
        <topology evidence="7">Multi-pass membrane protein</topology>
    </subcellularLocation>
</comment>
<feature type="transmembrane region" description="Helical" evidence="7">
    <location>
        <begin position="185"/>
        <end position="206"/>
    </location>
</feature>
<comment type="similarity">
    <text evidence="2 7">Belongs to the XK family.</text>
</comment>
<dbReference type="Pfam" id="PF09815">
    <property type="entry name" value="XK-related"/>
    <property type="match status" value="1"/>
</dbReference>
<feature type="transmembrane region" description="Helical" evidence="7">
    <location>
        <begin position="236"/>
        <end position="257"/>
    </location>
</feature>
<sequence length="351" mass="41550">MDIDTYDLSTRTVNGLLLIPWQIKRYRVSFKNIQIVIRSNKLRTTPIKITLIDCNHRHANCIDRHLDVLYFSAQRICFWRKPNVDESNDMQQMERSAETLEFFADFYAGFIQILLQLYIIIGCIQWKWNTVWMIGQVIGSTLSILSLLLAIRRRDDGPLSLIFSFLGWIMLIIARVFVLSMVSSFFHFWTLLFCVLHAVLVTVWIYRIAIESHSKNTNDTIHKSSAIPVNTIRQRVTLWLLTFWFFGFPSLLYWPIMFQLKEHRRPQKLLMITFCENALMLCIWLLFIGGFRNMNTFEISLAVSVLFSTIIGVIFLSFYIMWKPKYTDLLVLHEMKVENSHNYGIYYEFCD</sequence>
<feature type="transmembrane region" description="Helical" evidence="7">
    <location>
        <begin position="133"/>
        <end position="151"/>
    </location>
</feature>
<keyword evidence="4 7" id="KW-0812">Transmembrane</keyword>
<feature type="transmembrane region" description="Helical" evidence="7">
    <location>
        <begin position="299"/>
        <end position="322"/>
    </location>
</feature>
<keyword evidence="9" id="KW-1185">Reference proteome</keyword>
<reference evidence="8 9" key="1">
    <citation type="journal article" date="2018" name="Gigascience">
        <title>Genomes of trombidid mites reveal novel predicted allergens and laterally-transferred genes associated with secondary metabolism.</title>
        <authorList>
            <person name="Dong X."/>
            <person name="Chaisiri K."/>
            <person name="Xia D."/>
            <person name="Armstrong S.D."/>
            <person name="Fang Y."/>
            <person name="Donnelly M.J."/>
            <person name="Kadowaki T."/>
            <person name="McGarry J.W."/>
            <person name="Darby A.C."/>
            <person name="Makepeace B.L."/>
        </authorList>
    </citation>
    <scope>NUCLEOTIDE SEQUENCE [LARGE SCALE GENOMIC DNA]</scope>
    <source>
        <strain evidence="8">UoL-UT</strain>
    </source>
</reference>
<comment type="caution">
    <text evidence="8">The sequence shown here is derived from an EMBL/GenBank/DDBJ whole genome shotgun (WGS) entry which is preliminary data.</text>
</comment>
<accession>A0A443RYP2</accession>
<organism evidence="8 9">
    <name type="scientific">Leptotrombidium deliense</name>
    <dbReference type="NCBI Taxonomy" id="299467"/>
    <lineage>
        <taxon>Eukaryota</taxon>
        <taxon>Metazoa</taxon>
        <taxon>Ecdysozoa</taxon>
        <taxon>Arthropoda</taxon>
        <taxon>Chelicerata</taxon>
        <taxon>Arachnida</taxon>
        <taxon>Acari</taxon>
        <taxon>Acariformes</taxon>
        <taxon>Trombidiformes</taxon>
        <taxon>Prostigmata</taxon>
        <taxon>Anystina</taxon>
        <taxon>Parasitengona</taxon>
        <taxon>Trombiculoidea</taxon>
        <taxon>Trombiculidae</taxon>
        <taxon>Leptotrombidium</taxon>
    </lineage>
</organism>
<dbReference type="PANTHER" id="PTHR16024">
    <property type="entry name" value="XK-RELATED PROTEIN"/>
    <property type="match status" value="1"/>
</dbReference>
<evidence type="ECO:0000313" key="9">
    <source>
        <dbReference type="Proteomes" id="UP000288716"/>
    </source>
</evidence>
<evidence type="ECO:0000256" key="2">
    <source>
        <dbReference type="ARBA" id="ARBA00008789"/>
    </source>
</evidence>
<evidence type="ECO:0000256" key="6">
    <source>
        <dbReference type="ARBA" id="ARBA00023136"/>
    </source>
</evidence>
<keyword evidence="5 7" id="KW-1133">Transmembrane helix</keyword>
<dbReference type="VEuPathDB" id="VectorBase:LDEU011762"/>
<evidence type="ECO:0000256" key="5">
    <source>
        <dbReference type="ARBA" id="ARBA00022989"/>
    </source>
</evidence>
<dbReference type="AlphaFoldDB" id="A0A443RYP2"/>
<evidence type="ECO:0000256" key="7">
    <source>
        <dbReference type="RuleBase" id="RU910716"/>
    </source>
</evidence>
<keyword evidence="3" id="KW-1003">Cell membrane</keyword>
<evidence type="ECO:0000313" key="8">
    <source>
        <dbReference type="EMBL" id="RWS20278.1"/>
    </source>
</evidence>
<feature type="transmembrane region" description="Helical" evidence="7">
    <location>
        <begin position="158"/>
        <end position="179"/>
    </location>
</feature>
<name>A0A443RYP2_9ACAR</name>
<keyword evidence="6 7" id="KW-0472">Membrane</keyword>
<proteinExistence type="inferred from homology"/>
<dbReference type="OrthoDB" id="6420233at2759"/>
<feature type="transmembrane region" description="Helical" evidence="7">
    <location>
        <begin position="102"/>
        <end position="121"/>
    </location>
</feature>
<dbReference type="Proteomes" id="UP000288716">
    <property type="component" value="Unassembled WGS sequence"/>
</dbReference>